<sequence length="140" mass="15634">MRYMQILEIATKGYSDIVEITSSVADIVSKSKIKNGLCHLFVIGSTASLTTCENDTNIFDDIREVLEEIVPYKKNWRHHKTWNDDNGAAHIRATILGPDLTIPVSNGQLILGTWQSIILIECDTRGRGRKIAVTIVPEVL</sequence>
<comment type="caution">
    <text evidence="2">The sequence shown here is derived from an EMBL/GenBank/DDBJ whole genome shotgun (WGS) entry which is preliminary data.</text>
</comment>
<dbReference type="PANTHER" id="PTHR30615:SF8">
    <property type="entry name" value="UPF0047 PROTEIN C4A8.02C"/>
    <property type="match status" value="1"/>
</dbReference>
<name>A0A1F6BJC7_9BACT</name>
<dbReference type="AlphaFoldDB" id="A0A1F6BJC7"/>
<evidence type="ECO:0000313" key="3">
    <source>
        <dbReference type="Proteomes" id="UP000176228"/>
    </source>
</evidence>
<dbReference type="NCBIfam" id="TIGR00149">
    <property type="entry name" value="TIGR00149_YjbQ"/>
    <property type="match status" value="1"/>
</dbReference>
<evidence type="ECO:0000313" key="2">
    <source>
        <dbReference type="EMBL" id="OGG37024.1"/>
    </source>
</evidence>
<gene>
    <name evidence="2" type="ORF">A2968_07310</name>
</gene>
<dbReference type="PIRSF" id="PIRSF004681">
    <property type="entry name" value="UCP004681"/>
    <property type="match status" value="1"/>
</dbReference>
<dbReference type="EMBL" id="MFJU01000007">
    <property type="protein sequence ID" value="OGG37024.1"/>
    <property type="molecule type" value="Genomic_DNA"/>
</dbReference>
<organism evidence="2 3">
    <name type="scientific">Candidatus Gottesmanbacteria bacterium RIFCSPLOWO2_01_FULL_42_22</name>
    <dbReference type="NCBI Taxonomy" id="1798391"/>
    <lineage>
        <taxon>Bacteria</taxon>
        <taxon>Candidatus Gottesmaniibacteriota</taxon>
    </lineage>
</organism>
<accession>A0A1F6BJC7</accession>
<dbReference type="InterPro" id="IPR035917">
    <property type="entry name" value="YjbQ-like_sf"/>
</dbReference>
<dbReference type="Pfam" id="PF01894">
    <property type="entry name" value="YjbQ"/>
    <property type="match status" value="1"/>
</dbReference>
<dbReference type="Gene3D" id="2.60.120.460">
    <property type="entry name" value="YjbQ-like"/>
    <property type="match status" value="1"/>
</dbReference>
<dbReference type="Proteomes" id="UP000176228">
    <property type="component" value="Unassembled WGS sequence"/>
</dbReference>
<proteinExistence type="inferred from homology"/>
<reference evidence="2 3" key="1">
    <citation type="journal article" date="2016" name="Nat. Commun.">
        <title>Thousands of microbial genomes shed light on interconnected biogeochemical processes in an aquifer system.</title>
        <authorList>
            <person name="Anantharaman K."/>
            <person name="Brown C.T."/>
            <person name="Hug L.A."/>
            <person name="Sharon I."/>
            <person name="Castelle C.J."/>
            <person name="Probst A.J."/>
            <person name="Thomas B.C."/>
            <person name="Singh A."/>
            <person name="Wilkins M.J."/>
            <person name="Karaoz U."/>
            <person name="Brodie E.L."/>
            <person name="Williams K.H."/>
            <person name="Hubbard S.S."/>
            <person name="Banfield J.F."/>
        </authorList>
    </citation>
    <scope>NUCLEOTIDE SEQUENCE [LARGE SCALE GENOMIC DNA]</scope>
</reference>
<dbReference type="InterPro" id="IPR001602">
    <property type="entry name" value="UPF0047_YjbQ-like"/>
</dbReference>
<evidence type="ECO:0008006" key="4">
    <source>
        <dbReference type="Google" id="ProtNLM"/>
    </source>
</evidence>
<comment type="similarity">
    <text evidence="1">Belongs to the UPF0047 family.</text>
</comment>
<dbReference type="PANTHER" id="PTHR30615">
    <property type="entry name" value="UNCHARACTERIZED PROTEIN YJBQ-RELATED"/>
    <property type="match status" value="1"/>
</dbReference>
<evidence type="ECO:0000256" key="1">
    <source>
        <dbReference type="ARBA" id="ARBA00005534"/>
    </source>
</evidence>
<protein>
    <recommendedName>
        <fullName evidence="4">Secondary thiamine-phosphate synthase enzyme</fullName>
    </recommendedName>
</protein>
<dbReference type="SUPFAM" id="SSF111038">
    <property type="entry name" value="YjbQ-like"/>
    <property type="match status" value="1"/>
</dbReference>